<accession>A0ABQ9JQH2</accession>
<dbReference type="InterPro" id="IPR000048">
    <property type="entry name" value="IQ_motif_EF-hand-BS"/>
</dbReference>
<dbReference type="InterPro" id="IPR041795">
    <property type="entry name" value="MyoXV_FERM_C"/>
</dbReference>
<dbReference type="InterPro" id="IPR036961">
    <property type="entry name" value="Kinesin_motor_dom_sf"/>
</dbReference>
<feature type="compositionally biased region" description="Basic and acidic residues" evidence="11">
    <location>
        <begin position="1241"/>
        <end position="1254"/>
    </location>
</feature>
<feature type="domain" description="FERM" evidence="12">
    <location>
        <begin position="2828"/>
        <end position="3137"/>
    </location>
</feature>
<dbReference type="Gene3D" id="3.40.850.10">
    <property type="entry name" value="Kinesin motor domain"/>
    <property type="match status" value="1"/>
</dbReference>
<dbReference type="CDD" id="cd13201">
    <property type="entry name" value="FERM_C_MyoXV"/>
    <property type="match status" value="1"/>
</dbReference>
<dbReference type="Pfam" id="PF00784">
    <property type="entry name" value="MyTH4"/>
    <property type="match status" value="2"/>
</dbReference>
<feature type="compositionally biased region" description="Low complexity" evidence="11">
    <location>
        <begin position="1706"/>
        <end position="1733"/>
    </location>
</feature>
<feature type="region of interest" description="Disordered" evidence="11">
    <location>
        <begin position="1499"/>
        <end position="1532"/>
    </location>
</feature>
<evidence type="ECO:0000256" key="8">
    <source>
        <dbReference type="ARBA" id="ARBA00023175"/>
    </source>
</evidence>
<feature type="compositionally biased region" description="Polar residues" evidence="11">
    <location>
        <begin position="1508"/>
        <end position="1532"/>
    </location>
</feature>
<evidence type="ECO:0000256" key="9">
    <source>
        <dbReference type="ARBA" id="ARBA00023203"/>
    </source>
</evidence>
<evidence type="ECO:0000256" key="5">
    <source>
        <dbReference type="ARBA" id="ARBA00022741"/>
    </source>
</evidence>
<comment type="caution">
    <text evidence="15">The sequence shown here is derived from an EMBL/GenBank/DDBJ whole genome shotgun (WGS) entry which is preliminary data.</text>
</comment>
<dbReference type="Gene3D" id="1.20.5.190">
    <property type="match status" value="1"/>
</dbReference>
<dbReference type="CDD" id="cd01387">
    <property type="entry name" value="MYSc_Myo15"/>
    <property type="match status" value="1"/>
</dbReference>
<evidence type="ECO:0000256" key="2">
    <source>
        <dbReference type="ARBA" id="ARBA00008314"/>
    </source>
</evidence>
<feature type="compositionally biased region" description="Pro residues" evidence="11">
    <location>
        <begin position="2166"/>
        <end position="2178"/>
    </location>
</feature>
<dbReference type="Gene3D" id="1.25.40.530">
    <property type="entry name" value="MyTH4 domain"/>
    <property type="match status" value="3"/>
</dbReference>
<feature type="compositionally biased region" description="Pro residues" evidence="11">
    <location>
        <begin position="1740"/>
        <end position="1752"/>
    </location>
</feature>
<keyword evidence="7 10" id="KW-0518">Myosin</keyword>
<evidence type="ECO:0008006" key="17">
    <source>
        <dbReference type="Google" id="ProtNLM"/>
    </source>
</evidence>
<feature type="compositionally biased region" description="Polar residues" evidence="11">
    <location>
        <begin position="1931"/>
        <end position="1942"/>
    </location>
</feature>
<organism evidence="15 16">
    <name type="scientific">Molorchus minor</name>
    <dbReference type="NCBI Taxonomy" id="1323400"/>
    <lineage>
        <taxon>Eukaryota</taxon>
        <taxon>Metazoa</taxon>
        <taxon>Ecdysozoa</taxon>
        <taxon>Arthropoda</taxon>
        <taxon>Hexapoda</taxon>
        <taxon>Insecta</taxon>
        <taxon>Pterygota</taxon>
        <taxon>Neoptera</taxon>
        <taxon>Endopterygota</taxon>
        <taxon>Coleoptera</taxon>
        <taxon>Polyphaga</taxon>
        <taxon>Cucujiformia</taxon>
        <taxon>Chrysomeloidea</taxon>
        <taxon>Cerambycidae</taxon>
        <taxon>Lamiinae</taxon>
        <taxon>Monochamini</taxon>
        <taxon>Molorchus</taxon>
    </lineage>
</organism>
<feature type="region of interest" description="Disordered" evidence="11">
    <location>
        <begin position="1887"/>
        <end position="1910"/>
    </location>
</feature>
<dbReference type="PANTHER" id="PTHR22692">
    <property type="entry name" value="MYOSIN VII, XV"/>
    <property type="match status" value="1"/>
</dbReference>
<dbReference type="InterPro" id="IPR019749">
    <property type="entry name" value="Band_41_domain"/>
</dbReference>
<dbReference type="Gene3D" id="1.20.58.530">
    <property type="match status" value="1"/>
</dbReference>
<dbReference type="PROSITE" id="PS51016">
    <property type="entry name" value="MYTH4"/>
    <property type="match status" value="2"/>
</dbReference>
<feature type="compositionally biased region" description="Basic and acidic residues" evidence="11">
    <location>
        <begin position="2419"/>
        <end position="2431"/>
    </location>
</feature>
<dbReference type="Gene3D" id="1.10.10.820">
    <property type="match status" value="1"/>
</dbReference>
<dbReference type="SMART" id="SM00295">
    <property type="entry name" value="B41"/>
    <property type="match status" value="1"/>
</dbReference>
<dbReference type="PROSITE" id="PS50096">
    <property type="entry name" value="IQ"/>
    <property type="match status" value="3"/>
</dbReference>
<dbReference type="SMART" id="SM00015">
    <property type="entry name" value="IQ"/>
    <property type="match status" value="3"/>
</dbReference>
<feature type="region of interest" description="Disordered" evidence="11">
    <location>
        <begin position="1369"/>
        <end position="1416"/>
    </location>
</feature>
<feature type="domain" description="Myosin motor" evidence="14">
    <location>
        <begin position="64"/>
        <end position="751"/>
    </location>
</feature>
<keyword evidence="5 10" id="KW-0547">Nucleotide-binding</keyword>
<dbReference type="SMART" id="SM00242">
    <property type="entry name" value="MYSc"/>
    <property type="match status" value="1"/>
</dbReference>
<feature type="domain" description="MyTH4" evidence="13">
    <location>
        <begin position="2668"/>
        <end position="2823"/>
    </location>
</feature>
<feature type="binding site" evidence="10">
    <location>
        <begin position="155"/>
        <end position="162"/>
    </location>
    <ligand>
        <name>ATP</name>
        <dbReference type="ChEBI" id="CHEBI:30616"/>
    </ligand>
</feature>
<dbReference type="InterPro" id="IPR019748">
    <property type="entry name" value="FERM_central"/>
</dbReference>
<keyword evidence="16" id="KW-1185">Reference proteome</keyword>
<dbReference type="SUPFAM" id="SSF50729">
    <property type="entry name" value="PH domain-like"/>
    <property type="match status" value="1"/>
</dbReference>
<feature type="compositionally biased region" description="Pro residues" evidence="11">
    <location>
        <begin position="1966"/>
        <end position="2002"/>
    </location>
</feature>
<keyword evidence="4" id="KW-0677">Repeat</keyword>
<evidence type="ECO:0000256" key="11">
    <source>
        <dbReference type="SAM" id="MobiDB-lite"/>
    </source>
</evidence>
<feature type="region of interest" description="Disordered" evidence="11">
    <location>
        <begin position="2451"/>
        <end position="2484"/>
    </location>
</feature>
<evidence type="ECO:0000256" key="1">
    <source>
        <dbReference type="ARBA" id="ARBA00004496"/>
    </source>
</evidence>
<dbReference type="InterPro" id="IPR027417">
    <property type="entry name" value="P-loop_NTPase"/>
</dbReference>
<feature type="domain" description="MyTH4" evidence="13">
    <location>
        <begin position="940"/>
        <end position="1087"/>
    </location>
</feature>
<feature type="region of interest" description="Disordered" evidence="11">
    <location>
        <begin position="2541"/>
        <end position="2615"/>
    </location>
</feature>
<evidence type="ECO:0000256" key="6">
    <source>
        <dbReference type="ARBA" id="ARBA00022840"/>
    </source>
</evidence>
<reference evidence="15" key="1">
    <citation type="journal article" date="2023" name="Insect Mol. Biol.">
        <title>Genome sequencing provides insights into the evolution of gene families encoding plant cell wall-degrading enzymes in longhorned beetles.</title>
        <authorList>
            <person name="Shin N.R."/>
            <person name="Okamura Y."/>
            <person name="Kirsch R."/>
            <person name="Pauchet Y."/>
        </authorList>
    </citation>
    <scope>NUCLEOTIDE SEQUENCE</scope>
    <source>
        <strain evidence="15">MMC_N1</strain>
    </source>
</reference>
<feature type="region of interest" description="Disordered" evidence="11">
    <location>
        <begin position="1692"/>
        <end position="1766"/>
    </location>
</feature>
<dbReference type="InterPro" id="IPR000299">
    <property type="entry name" value="FERM_domain"/>
</dbReference>
<dbReference type="Gene3D" id="2.30.29.30">
    <property type="entry name" value="Pleckstrin-homology domain (PH domain)/Phosphotyrosine-binding domain (PTB)"/>
    <property type="match status" value="2"/>
</dbReference>
<dbReference type="Proteomes" id="UP001162164">
    <property type="component" value="Unassembled WGS sequence"/>
</dbReference>
<dbReference type="InterPro" id="IPR001609">
    <property type="entry name" value="Myosin_head_motor_dom-like"/>
</dbReference>
<feature type="region of interest" description="Disordered" evidence="11">
    <location>
        <begin position="1175"/>
        <end position="1275"/>
    </location>
</feature>
<evidence type="ECO:0000259" key="14">
    <source>
        <dbReference type="PROSITE" id="PS51456"/>
    </source>
</evidence>
<feature type="region of interest" description="Actin-binding" evidence="10">
    <location>
        <begin position="628"/>
        <end position="650"/>
    </location>
</feature>
<dbReference type="PRINTS" id="PR00193">
    <property type="entry name" value="MYOSINHEAVY"/>
</dbReference>
<evidence type="ECO:0000259" key="12">
    <source>
        <dbReference type="PROSITE" id="PS50057"/>
    </source>
</evidence>
<feature type="compositionally biased region" description="Polar residues" evidence="11">
    <location>
        <begin position="1950"/>
        <end position="1964"/>
    </location>
</feature>
<dbReference type="InterPro" id="IPR036057">
    <property type="entry name" value="MYSc_Myo15"/>
</dbReference>
<feature type="compositionally biased region" description="Basic and acidic residues" evidence="11">
    <location>
        <begin position="2566"/>
        <end position="2590"/>
    </location>
</feature>
<evidence type="ECO:0000256" key="3">
    <source>
        <dbReference type="ARBA" id="ARBA00022490"/>
    </source>
</evidence>
<feature type="region of interest" description="Disordered" evidence="11">
    <location>
        <begin position="2129"/>
        <end position="2150"/>
    </location>
</feature>
<feature type="region of interest" description="Disordered" evidence="11">
    <location>
        <begin position="2411"/>
        <end position="2431"/>
    </location>
</feature>
<evidence type="ECO:0000256" key="7">
    <source>
        <dbReference type="ARBA" id="ARBA00023123"/>
    </source>
</evidence>
<feature type="compositionally biased region" description="Basic and acidic residues" evidence="11">
    <location>
        <begin position="2472"/>
        <end position="2483"/>
    </location>
</feature>
<evidence type="ECO:0000313" key="15">
    <source>
        <dbReference type="EMBL" id="KAJ8980126.1"/>
    </source>
</evidence>
<name>A0ABQ9JQH2_9CUCU</name>
<dbReference type="Gene3D" id="1.20.120.720">
    <property type="entry name" value="Myosin VI head, motor domain, U50 subdomain"/>
    <property type="match status" value="1"/>
</dbReference>
<dbReference type="InterPro" id="IPR000857">
    <property type="entry name" value="MyTH4_dom"/>
</dbReference>
<dbReference type="InterPro" id="IPR059004">
    <property type="entry name" value="MYO15"/>
</dbReference>
<keyword evidence="8 10" id="KW-0505">Motor protein</keyword>
<dbReference type="InterPro" id="IPR051567">
    <property type="entry name" value="Unconventional_Myosin_ATPase"/>
</dbReference>
<dbReference type="Pfam" id="PF26570">
    <property type="entry name" value="MYO15"/>
    <property type="match status" value="1"/>
</dbReference>
<keyword evidence="6 10" id="KW-0067">ATP-binding</keyword>
<dbReference type="InterPro" id="IPR002404">
    <property type="entry name" value="IRS_PTB"/>
</dbReference>
<evidence type="ECO:0000259" key="13">
    <source>
        <dbReference type="PROSITE" id="PS51016"/>
    </source>
</evidence>
<dbReference type="SMART" id="SM00139">
    <property type="entry name" value="MyTH4"/>
    <property type="match status" value="2"/>
</dbReference>
<keyword evidence="9 10" id="KW-0009">Actin-binding</keyword>
<gene>
    <name evidence="15" type="ORF">NQ317_009185</name>
</gene>
<comment type="similarity">
    <text evidence="2 10">Belongs to the TRAFAC class myosin-kinesin ATPase superfamily. Myosin family.</text>
</comment>
<feature type="compositionally biased region" description="Basic and acidic residues" evidence="11">
    <location>
        <begin position="1210"/>
        <end position="1219"/>
    </location>
</feature>
<dbReference type="InterPro" id="IPR038185">
    <property type="entry name" value="MyTH4_dom_sf"/>
</dbReference>
<feature type="region of interest" description="Disordered" evidence="11">
    <location>
        <begin position="1927"/>
        <end position="2011"/>
    </location>
</feature>
<dbReference type="Gene3D" id="6.20.240.20">
    <property type="match status" value="1"/>
</dbReference>
<feature type="compositionally biased region" description="Pro residues" evidence="11">
    <location>
        <begin position="1192"/>
        <end position="1203"/>
    </location>
</feature>
<keyword evidence="3" id="KW-0963">Cytoplasm</keyword>
<evidence type="ECO:0000313" key="16">
    <source>
        <dbReference type="Proteomes" id="UP001162164"/>
    </source>
</evidence>
<feature type="region of interest" description="Disordered" evidence="11">
    <location>
        <begin position="1804"/>
        <end position="1833"/>
    </location>
</feature>
<sequence>MEWNTGDLIWFDPGIGHWLPGEVLERHRTANVLTVQAVINGKPQTFALADGEGQVRLRQDLGPGGVEDMIQLTDLHEAALLWNLKLRYDRNLIYSYAGSILVAVNPYKMFDGSYGVESAQKYKGRMIGELPPHLFALGAAAYAALPAPQVVVISGESGSGKTESTKLVMQYLAAVAPSAPRGQALVTEQILEAAPLLEAFGNARTTRNDNSSRFGKYLEVYFKHGAIIGAKVTQYLLEKSRIVTQAPGERNYHVFYELLGGLSNTERQKYGLVEAEKYFYLNQGGGDCAPGHSGSGADWGALTRAMEVLGVGESEQEVIIRIMACVLHLGNVYFHRRQLRHGQEGVEVGSDVEIKWAAHLLQISASGLQRALTSRITEARAERVHSPLSIDQALDARDAFAKALYSALFNWLVTRVNSIVQRGGLHDAARISLLDIFGFENLNENSFEQLCINFASESLQLYFNKHVFKIEQQEYVKERLEWTQLTWTDNTPVIHLLGKKPVGILHLLDDESNFPKASDSSFLEKCHYNHALNEHYCRPRVGGREFGIRHFAGQVWYSVDGFLDKNRDALRPDVVELITSSKNPLVCAIAKPLLNHTGTRTLPRGANGRFVTMKPRTPTVAARFSDSLHQLLESMSRCNPWFVRCVKPNNDKAPMKFDMPVVLEQLRYAGMLDTIKIRQSGYPVRMKFHQFVDRYRYLLTGVPRGAPFRDLCRCILEQMPSTNTEGPDYQLGATRVFLRESLERQLEKARCESLKGAAVTIQKNLRGYLARKKYRRLKRSAITIQKHWKGYKQRRKYQKINRGIVKAQALYRGRLERKRFAQRKAEFRRRVEAEKVAQERAKQRAAREAQLQAQAQKATAAAAAKASSKASVHHLEIPAELAFIFSKLEGYSPPHTERNLVKVVGGITGSSPQLNLPHDLNQYEFSKFSSVYFKGAELHMKKEPITAPFLSKAAARDQDFQDAVALFKLILRWSNDPQLTGARERALADYMIHKGLTSKGLRDELLVQLCNQTWKNENSDRIWQLMAHCLSCFQPSPPLYKYLLKFITDYAPANNRELLQRKLTRSIQKAPHARSLPPSLLEWRSIRQKSNAALPLTLPDKNISTVYVDSWTTCEEAATLAVSSLGLTSDGWTVVMDDAGVLSEGNGFDYIMDLVSEIELCPAFPATKSTLLKAGTKRHSPVEIDHHSIPSPTRPQVPPPEPPINMGRKLSREASRDMIRSSPRQSPPTQIQTSRHSSRKSSHDTHREYSHSPQRESPVAASSPAGRKASHEALSRNSALNERYFEIEKARSRSLDNLLSEPEPTPLADLGLSQSSRLNERYHSVEQLAPIKPVIANQNYMSKQEMEFEYPDVSSVSTSNRGAPRYIKSSYAGKKAPPGSHSSKAHIEKSELGGVRSSAMSDTSEAPSLASHVRRVRVPSQASDVDQFLDELFSPVLDGNLDELSDARSLAASIKGGDDRSFEGEDYIDGLDDFLDEMLGVENPVVDMSNAEKLMYTIKGGGHRPRTDSQTSSMLDQEVESLTSKKNSSPKANANGNVDDYISDLFRPIFINDSLKNLAEKHNLVDSIKGGGTTQNSAGPSSYNFPSIQAPILSPAPLMMPILSPTQDGLMPVFNMPPVGINLQQNGTDIAAYQQNLQRAFLQSAMAQNIQIQQQLLAQNQALQQLLTQQNTTVSTDVKVTETIQTTVKAQVHQANNSSQNRKPSFKSGNSFNRKSSSPSSNSRKASSESNMSMISRNGIPPPPPPPMPPPIDGTDPSETRPFMDPYGRAKTVRIGKWRWPPPKDGANPENGENFMHFKMRQHQRKVTPNREQSITVTNGYSNGNFGKSDQTSAEWDEIDFEPVVRENDSPRKKVNSKRAFDVGAARPSPGSIGKLKLSSEMRQRLEKVTAHHSVRSTSSQFEKPGRNVNKLEDTRKMMLEQQLAGRWGDDSQNNSGKSSPESAHVPHNGNKSPAQQSWTSSNWKPGPPPPPIGPNSLPPVPSGPAPPPPIVRPNQPPPPVEPVRESSFMAQRQDRDTFGVHQNRVIQNNSKRNSFSANWEVHSTLTHETADDGTSWAKEGMEDKHDGRMSRGSWELTESTINAPVEARRISERWERDERKFEKNKTAKAMNHESGERPTFRTHMFNKSAQEREKKHSIASTLMTDRTEDRRTEIQEWPEFMRPIQTPPSKSPVPPQPQQIEKVESPKTASRLLPLGVSACITYNRVSWVLRVRKEIVGDVYGLTPCLRLTQNEKRAGVNMLSGYGVTAENYNSSHRANIKRNVIELARTWPLYFARLFPVSGAAQLSEVQLVAVSHWGVHLVRREQNHLQVIRSFALGDIASCNAPRPTSVMMDGPQGRLSLHTPRAQQLSEMVSKFCNDHRKNDDFSIFLTSSGRKMHKAKWSQLASVYEKGLLENYCATSLDSLANSSNQSESLSDESHDSDSGAETKSKNSFTVKCEVYSQNACGSIRSWSKSDSSSERSYDFLNDSSNDKKGQEKRSDSCLARMETIPEENETKVSVKAILARFENLKEKSEKDCNNNNSNNNNHAYVSNKVVKDKNTSAGSSSASGSSAGSSNSSVSGNSKKDSGANKTKDVKAIKEIQMKASREASSPQRSRSPPIERLDMITNNVKSPLPPTGKYSLMQFAMHNFRQCSDLELQKMDTSAKSKEKRKEWTWKQQTDLIKWQNASLEGPLLKLDDPELTPLAIECFDCILRYCCDLPLTPDMSEVKCVYTVLMHCHKFAQLRDEVYCQLMKQTTSNKSEQPESCQRAWRLLSIVAAYFACSDNLLPFLMEHLTSAANDRRRICHGTAAVCLANLRKTQRCGGRKNVPSVEEVTAVSAGRSARRQIYRLPGGAERVVNTRCSTVVADVISELCNLIGVANEAEQQEFSLYCIVQGDAFTMPLAADEYILDVTTELHKAAQPFYLIFCRSVWYHPLKHDASPLYTEVLFNQVAPDYLEGLLLRLGSPNLPPSIVRDMALIAALLHRAADLNHSPNLKEVKFLLPKPVLGLREPRPPQWLALVQTSWGQAAGLPVSRAKHRVLQVLSNWPLFGSSFFAVKRVIGENDNWQEHILALNRGGVHFLDMTTHETIHHWPFAEVISTRKVRSEDGALFLDMKCGNLLQQRVTRLQTEQAHEISRLVRQYINLEQEQSARNQ</sequence>
<evidence type="ECO:0000256" key="4">
    <source>
        <dbReference type="ARBA" id="ARBA00022737"/>
    </source>
</evidence>
<dbReference type="CDD" id="cd14473">
    <property type="entry name" value="FERM_B-lobe"/>
    <property type="match status" value="1"/>
</dbReference>
<dbReference type="PANTHER" id="PTHR22692:SF26">
    <property type="entry name" value="SH3 DOMAIN-CONTAINING PROTEIN"/>
    <property type="match status" value="1"/>
</dbReference>
<feature type="compositionally biased region" description="Low complexity" evidence="11">
    <location>
        <begin position="2543"/>
        <end position="2565"/>
    </location>
</feature>
<dbReference type="Pfam" id="PF00612">
    <property type="entry name" value="IQ"/>
    <property type="match status" value="2"/>
</dbReference>
<dbReference type="EMBL" id="JAPWTJ010000284">
    <property type="protein sequence ID" value="KAJ8980126.1"/>
    <property type="molecule type" value="Genomic_DNA"/>
</dbReference>
<evidence type="ECO:0000256" key="10">
    <source>
        <dbReference type="PROSITE-ProRule" id="PRU00782"/>
    </source>
</evidence>
<comment type="subcellular location">
    <subcellularLocation>
        <location evidence="1">Cytoplasm</location>
    </subcellularLocation>
</comment>
<dbReference type="Pfam" id="PF00063">
    <property type="entry name" value="Myosin_head"/>
    <property type="match status" value="1"/>
</dbReference>
<feature type="region of interest" description="Disordered" evidence="11">
    <location>
        <begin position="2163"/>
        <end position="2186"/>
    </location>
</feature>
<feature type="compositionally biased region" description="Polar residues" evidence="11">
    <location>
        <begin position="1222"/>
        <end position="1235"/>
    </location>
</feature>
<dbReference type="InterPro" id="IPR011993">
    <property type="entry name" value="PH-like_dom_sf"/>
</dbReference>
<dbReference type="PROSITE" id="PS50057">
    <property type="entry name" value="FERM_3"/>
    <property type="match status" value="1"/>
</dbReference>
<protein>
    <recommendedName>
        <fullName evidence="17">Unconventional myosin-XV</fullName>
    </recommendedName>
</protein>
<feature type="compositionally biased region" description="Polar residues" evidence="11">
    <location>
        <begin position="1810"/>
        <end position="1833"/>
    </location>
</feature>
<dbReference type="PROSITE" id="PS51456">
    <property type="entry name" value="MYOSIN_MOTOR"/>
    <property type="match status" value="1"/>
</dbReference>
<dbReference type="Pfam" id="PF02174">
    <property type="entry name" value="IRS"/>
    <property type="match status" value="1"/>
</dbReference>
<feature type="compositionally biased region" description="Polar residues" evidence="11">
    <location>
        <begin position="1692"/>
        <end position="1703"/>
    </location>
</feature>
<dbReference type="SUPFAM" id="SSF52540">
    <property type="entry name" value="P-loop containing nucleoside triphosphate hydrolases"/>
    <property type="match status" value="1"/>
</dbReference>
<proteinExistence type="inferred from homology"/>